<feature type="transmembrane region" description="Helical" evidence="6">
    <location>
        <begin position="169"/>
        <end position="190"/>
    </location>
</feature>
<dbReference type="Gene3D" id="2.40.50.140">
    <property type="entry name" value="Nucleic acid-binding proteins"/>
    <property type="match status" value="1"/>
</dbReference>
<evidence type="ECO:0000259" key="8">
    <source>
        <dbReference type="Pfam" id="PF01957"/>
    </source>
</evidence>
<evidence type="ECO:0000256" key="1">
    <source>
        <dbReference type="ARBA" id="ARBA00004141"/>
    </source>
</evidence>
<comment type="subunit">
    <text evidence="6">Homooligomerizes.</text>
</comment>
<feature type="transmembrane region" description="Helical" evidence="6">
    <location>
        <begin position="48"/>
        <end position="70"/>
    </location>
</feature>
<dbReference type="GO" id="GO:0045121">
    <property type="term" value="C:membrane raft"/>
    <property type="evidence" value="ECO:0007669"/>
    <property type="project" value="UniProtKB-SubCell"/>
</dbReference>
<comment type="caution">
    <text evidence="9">The sequence shown here is derived from an EMBL/GenBank/DDBJ whole genome shotgun (WGS) entry which is preliminary data.</text>
</comment>
<evidence type="ECO:0000313" key="9">
    <source>
        <dbReference type="EMBL" id="RJP68224.1"/>
    </source>
</evidence>
<keyword evidence="4 6" id="KW-1133">Transmembrane helix</keyword>
<proteinExistence type="inferred from homology"/>
<evidence type="ECO:0000313" key="10">
    <source>
        <dbReference type="Proteomes" id="UP000285961"/>
    </source>
</evidence>
<dbReference type="HAMAP" id="MF_01562">
    <property type="entry name" value="FloA"/>
    <property type="match status" value="1"/>
</dbReference>
<dbReference type="InterPro" id="IPR022853">
    <property type="entry name" value="FloA"/>
</dbReference>
<evidence type="ECO:0000256" key="5">
    <source>
        <dbReference type="ARBA" id="ARBA00023136"/>
    </source>
</evidence>
<evidence type="ECO:0000256" key="7">
    <source>
        <dbReference type="SAM" id="Coils"/>
    </source>
</evidence>
<reference evidence="9 10" key="1">
    <citation type="journal article" date="2017" name="ISME J.">
        <title>Energy and carbon metabolisms in a deep terrestrial subsurface fluid microbial community.</title>
        <authorList>
            <person name="Momper L."/>
            <person name="Jungbluth S.P."/>
            <person name="Lee M.D."/>
            <person name="Amend J.P."/>
        </authorList>
    </citation>
    <scope>NUCLEOTIDE SEQUENCE [LARGE SCALE GENOMIC DNA]</scope>
    <source>
        <strain evidence="9">SURF_17</strain>
    </source>
</reference>
<dbReference type="GO" id="GO:0005886">
    <property type="term" value="C:plasma membrane"/>
    <property type="evidence" value="ECO:0007669"/>
    <property type="project" value="UniProtKB-SubCell"/>
</dbReference>
<dbReference type="EMBL" id="QZKI01000093">
    <property type="protein sequence ID" value="RJP68224.1"/>
    <property type="molecule type" value="Genomic_DNA"/>
</dbReference>
<dbReference type="AlphaFoldDB" id="A0A419EV84"/>
<organism evidence="9 10">
    <name type="scientific">Candidatus Abyssobacteria bacterium SURF_17</name>
    <dbReference type="NCBI Taxonomy" id="2093361"/>
    <lineage>
        <taxon>Bacteria</taxon>
        <taxon>Pseudomonadati</taxon>
        <taxon>Candidatus Hydrogenedentota</taxon>
        <taxon>Candidatus Abyssobacteria</taxon>
    </lineage>
</organism>
<comment type="function">
    <text evidence="6">Found in functional membrane microdomains (FMM) that may be equivalent to eukaryotic membrane rafts FMMs are highly dynamic and increase in number as cells age. Flotillins are thought to be important factors in membrane fluidity.</text>
</comment>
<dbReference type="NCBIfam" id="NF010186">
    <property type="entry name" value="PRK13665.1"/>
    <property type="match status" value="1"/>
</dbReference>
<comment type="subcellular location">
    <subcellularLocation>
        <location evidence="6">Cell membrane</location>
        <topology evidence="6">Multi-pass membrane protein</topology>
    </subcellularLocation>
    <subcellularLocation>
        <location evidence="6">Membrane raft</location>
        <topology evidence="6">Multi-pass membrane protein</topology>
    </subcellularLocation>
    <subcellularLocation>
        <location evidence="1">Membrane</location>
        <topology evidence="1">Multi-pass membrane protein</topology>
    </subcellularLocation>
</comment>
<dbReference type="InterPro" id="IPR012340">
    <property type="entry name" value="NA-bd_OB-fold"/>
</dbReference>
<gene>
    <name evidence="6" type="primary">floA</name>
    <name evidence="9" type="ORF">C4532_13175</name>
</gene>
<feature type="coiled-coil region" evidence="7">
    <location>
        <begin position="401"/>
        <end position="451"/>
    </location>
</feature>
<evidence type="ECO:0000256" key="4">
    <source>
        <dbReference type="ARBA" id="ARBA00022989"/>
    </source>
</evidence>
<protein>
    <recommendedName>
        <fullName evidence="6">Flotillin-like protein FloA</fullName>
    </recommendedName>
</protein>
<evidence type="ECO:0000256" key="6">
    <source>
        <dbReference type="HAMAP-Rule" id="MF_01562"/>
    </source>
</evidence>
<evidence type="ECO:0000256" key="3">
    <source>
        <dbReference type="ARBA" id="ARBA00022692"/>
    </source>
</evidence>
<name>A0A419EV84_9BACT</name>
<dbReference type="Pfam" id="PF12127">
    <property type="entry name" value="FloA"/>
    <property type="match status" value="1"/>
</dbReference>
<keyword evidence="5 6" id="KW-0472">Membrane</keyword>
<dbReference type="PANTHER" id="PTHR33507:SF3">
    <property type="entry name" value="INNER MEMBRANE PROTEIN YBBJ"/>
    <property type="match status" value="1"/>
</dbReference>
<accession>A0A419EV84</accession>
<evidence type="ECO:0000256" key="2">
    <source>
        <dbReference type="ARBA" id="ARBA00022475"/>
    </source>
</evidence>
<dbReference type="Pfam" id="PF01957">
    <property type="entry name" value="NfeD"/>
    <property type="match status" value="1"/>
</dbReference>
<feature type="domain" description="NfeD-like C-terminal" evidence="8">
    <location>
        <begin position="98"/>
        <end position="152"/>
    </location>
</feature>
<dbReference type="PANTHER" id="PTHR33507">
    <property type="entry name" value="INNER MEMBRANE PROTEIN YBBJ"/>
    <property type="match status" value="1"/>
</dbReference>
<comment type="similarity">
    <text evidence="6">Belongs to the flotillin-like FloA family.</text>
</comment>
<dbReference type="InterPro" id="IPR002810">
    <property type="entry name" value="NfeD-like_C"/>
</dbReference>
<keyword evidence="7" id="KW-0175">Coiled coil</keyword>
<dbReference type="InterPro" id="IPR052165">
    <property type="entry name" value="Membrane_assoc_protease"/>
</dbReference>
<keyword evidence="3 6" id="KW-0812">Transmembrane</keyword>
<dbReference type="Proteomes" id="UP000285961">
    <property type="component" value="Unassembled WGS sequence"/>
</dbReference>
<comment type="caution">
    <text evidence="6">Lacks conserved residue(s) required for the propagation of feature annotation.</text>
</comment>
<keyword evidence="2 6" id="KW-1003">Cell membrane</keyword>
<sequence length="497" mass="53398">MLVLLLFIIAVVVICVELFLPGGVFGVLGVIALIGSMVLAVRQYDEMGFWIIVGELVSATVLVLFGLKYFPRSRTGKLLILHRSLDKQLGYSGTEALEKYIGKEGVSLTDLRPAGTAQVGTVRLDVVSEGTFIDKGKRVKVAAVEGNRVVVREIGNAIGEEDGLMNVGLLLSLVLVGLILAIIAVLARFFGLWLRAVLSDAHVGFASLIGMSLRKVNPSVIVNTRIMAIKAGLNVGTNDLEAHYLANGNVVRVVQALIAANKANIALTFARSAAIDLAGRDVLEAVQTSVNPKVIDAPDPRKGKETVDAVAMDGIQLKAKARVTVRANLERLVGGATEETIIARVGEGIVTTIGSAETHKKVLENPDLISRKVLEKGLDAGTAFEILSIDIADIDVGENIGAQLQTKQAEADKQIAQAKAEERRAMATAREQEMRAQVVEMRAKVVEAEAEVPRAIAEAFRSGNLGLMDYYRLRNIQSDTSMRQSISDMGKSDKKDE</sequence>